<comment type="caution">
    <text evidence="2">The sequence shown here is derived from an EMBL/GenBank/DDBJ whole genome shotgun (WGS) entry which is preliminary data.</text>
</comment>
<organism evidence="2 3">
    <name type="scientific">Rhizophagus clarus</name>
    <dbReference type="NCBI Taxonomy" id="94130"/>
    <lineage>
        <taxon>Eukaryota</taxon>
        <taxon>Fungi</taxon>
        <taxon>Fungi incertae sedis</taxon>
        <taxon>Mucoromycota</taxon>
        <taxon>Glomeromycotina</taxon>
        <taxon>Glomeromycetes</taxon>
        <taxon>Glomerales</taxon>
        <taxon>Glomeraceae</taxon>
        <taxon>Rhizophagus</taxon>
    </lineage>
</organism>
<feature type="compositionally biased region" description="Polar residues" evidence="1">
    <location>
        <begin position="799"/>
        <end position="832"/>
    </location>
</feature>
<feature type="compositionally biased region" description="Basic and acidic residues" evidence="1">
    <location>
        <begin position="335"/>
        <end position="347"/>
    </location>
</feature>
<feature type="compositionally biased region" description="Basic and acidic residues" evidence="1">
    <location>
        <begin position="221"/>
        <end position="231"/>
    </location>
</feature>
<feature type="compositionally biased region" description="Polar residues" evidence="1">
    <location>
        <begin position="551"/>
        <end position="568"/>
    </location>
</feature>
<feature type="region of interest" description="Disordered" evidence="1">
    <location>
        <begin position="146"/>
        <end position="165"/>
    </location>
</feature>
<dbReference type="EMBL" id="BLAL01000302">
    <property type="protein sequence ID" value="GET01731.1"/>
    <property type="molecule type" value="Genomic_DNA"/>
</dbReference>
<gene>
    <name evidence="2" type="ORF">RCL2_002812800</name>
</gene>
<feature type="compositionally biased region" description="Basic and acidic residues" evidence="1">
    <location>
        <begin position="309"/>
        <end position="325"/>
    </location>
</feature>
<name>A0A8H3MC43_9GLOM</name>
<feature type="compositionally biased region" description="Polar residues" evidence="1">
    <location>
        <begin position="764"/>
        <end position="773"/>
    </location>
</feature>
<evidence type="ECO:0000313" key="2">
    <source>
        <dbReference type="EMBL" id="GET01731.1"/>
    </source>
</evidence>
<dbReference type="Proteomes" id="UP000615446">
    <property type="component" value="Unassembled WGS sequence"/>
</dbReference>
<feature type="region of interest" description="Disordered" evidence="1">
    <location>
        <begin position="492"/>
        <end position="914"/>
    </location>
</feature>
<feature type="compositionally biased region" description="Low complexity" evidence="1">
    <location>
        <begin position="868"/>
        <end position="885"/>
    </location>
</feature>
<feature type="compositionally biased region" description="Low complexity" evidence="1">
    <location>
        <begin position="236"/>
        <end position="249"/>
    </location>
</feature>
<dbReference type="OrthoDB" id="2443517at2759"/>
<feature type="compositionally biased region" description="Basic and acidic residues" evidence="1">
    <location>
        <begin position="840"/>
        <end position="851"/>
    </location>
</feature>
<sequence>MRELLLVRKLQEENAKKNKISENITSENSNTSIKSHHGTADSSANIITINTTDITNQTFNREVQSENTKSHDIDNNVKIIALDDKINPTHELNTSDVDKISEQVRSERTSTNDSNSNRYMGEISFNEKTENSQNLQTAEENAPVISEHDGNDLIDPMSEEEKKHNEAVSLALRTKRESLKEFFLQKQPYIHKDTFTDNQIVIDSNFTDDKKSVALTNVEDEPTKEKSKDENPTQGSSETTSSDDITITDKPLTSPPANLSPDEKRQRAAANRNMQRKDLKKFLKQRKLQMDQMEQKSDETTDTIIMGSEEVRKSSETKNVEENSDKNSTLNGLNGDDKIESDTTSKDEINNPIHIKQSKNKTSYEDIDSDGSIDLDAIIANGSDLESGEIQLTDDGLDDGDENFWSVDSAELERHITPSTSPLPPDLLSTPILISMIAEEDENLSDTPLEVDGQEADDINENGFDMGSKEAEYEDDEINEIDMSLDTQITPIIKPVSPSPVPSPYPTLSGGKSGIPAGLPKTAFSAHFGPSPLSPTSSRASSVGDPDEYETMSNGSYTSVRSTGSAKSGASGIRRPSTVTGLRSPSRVGSHVTSPSRIATPGRVDSHSSTSTPQRSRSMSVVSDSSTEESTTSSVGAISPSRIASPTRGLHMSMYNMTQSMTSGTRPRSMSRVSNSSTDDVLARSSASHIATPRVRPLSRAGSQIGTPKSSNISAGSQSRIRNSVPQSNVNSTKSKYAESQLHTPTSNSELAKRPLSRAGIAKPSSTSTTSVRPLSRLASLSEPSKTSALKKPRPQSIAVGNTSTNNTAKIAQSNIATPNSNSGIRSPSVLRTPNYGGRHSTDSLSSHDEYSASSMIFTPPESPTGASETDSLTSLTSSVSYGSSPGRGTSPIPPHNTSMLATPTRLSKPGARTSVSKLPASRIVVPSKLATPSEIIDTNSTIKTNEENDYKFVNNVDCYHMFVYIPTLLFIYLYKCDVQIISDEKSHPHLRHSYKRIFNVSDSLKVLRKNTLE</sequence>
<feature type="region of interest" description="Disordered" evidence="1">
    <location>
        <begin position="215"/>
        <end position="347"/>
    </location>
</feature>
<proteinExistence type="predicted"/>
<protein>
    <submittedName>
        <fullName evidence="2">Uncharacterized protein</fullName>
    </submittedName>
</protein>
<feature type="compositionally biased region" description="Polar residues" evidence="1">
    <location>
        <begin position="701"/>
        <end position="735"/>
    </location>
</feature>
<evidence type="ECO:0000313" key="3">
    <source>
        <dbReference type="Proteomes" id="UP000615446"/>
    </source>
</evidence>
<evidence type="ECO:0000256" key="1">
    <source>
        <dbReference type="SAM" id="MobiDB-lite"/>
    </source>
</evidence>
<feature type="compositionally biased region" description="Low complexity" evidence="1">
    <location>
        <begin position="615"/>
        <end position="635"/>
    </location>
</feature>
<accession>A0A8H3MC43</accession>
<reference evidence="2" key="1">
    <citation type="submission" date="2019-10" db="EMBL/GenBank/DDBJ databases">
        <title>Conservation and host-specific expression of non-tandemly repeated heterogenous ribosome RNA gene in arbuscular mycorrhizal fungi.</title>
        <authorList>
            <person name="Maeda T."/>
            <person name="Kobayashi Y."/>
            <person name="Nakagawa T."/>
            <person name="Ezawa T."/>
            <person name="Yamaguchi K."/>
            <person name="Bino T."/>
            <person name="Nishimoto Y."/>
            <person name="Shigenobu S."/>
            <person name="Kawaguchi M."/>
        </authorList>
    </citation>
    <scope>NUCLEOTIDE SEQUENCE</scope>
    <source>
        <strain evidence="2">HR1</strain>
    </source>
</reference>
<dbReference type="AlphaFoldDB" id="A0A8H3MC43"/>
<feature type="compositionally biased region" description="Low complexity" evidence="1">
    <location>
        <begin position="530"/>
        <end position="542"/>
    </location>
</feature>
<feature type="compositionally biased region" description="Polar residues" evidence="1">
    <location>
        <begin position="655"/>
        <end position="689"/>
    </location>
</feature>
<feature type="compositionally biased region" description="Polar residues" evidence="1">
    <location>
        <begin position="896"/>
        <end position="906"/>
    </location>
</feature>
<feature type="compositionally biased region" description="Polar residues" evidence="1">
    <location>
        <begin position="741"/>
        <end position="750"/>
    </location>
</feature>